<gene>
    <name evidence="1" type="ordered locus">Pnap_2722</name>
</gene>
<evidence type="ECO:0000313" key="2">
    <source>
        <dbReference type="Proteomes" id="UP000000644"/>
    </source>
</evidence>
<dbReference type="Pfam" id="PF24716">
    <property type="entry name" value="WapI"/>
    <property type="match status" value="1"/>
</dbReference>
<organism evidence="1 2">
    <name type="scientific">Polaromonas naphthalenivorans (strain CJ2)</name>
    <dbReference type="NCBI Taxonomy" id="365044"/>
    <lineage>
        <taxon>Bacteria</taxon>
        <taxon>Pseudomonadati</taxon>
        <taxon>Pseudomonadota</taxon>
        <taxon>Betaproteobacteria</taxon>
        <taxon>Burkholderiales</taxon>
        <taxon>Comamonadaceae</taxon>
        <taxon>Polaromonas</taxon>
    </lineage>
</organism>
<evidence type="ECO:0000313" key="1">
    <source>
        <dbReference type="EMBL" id="ABM38024.1"/>
    </source>
</evidence>
<dbReference type="EMBL" id="CP000529">
    <property type="protein sequence ID" value="ABM38024.1"/>
    <property type="molecule type" value="Genomic_DNA"/>
</dbReference>
<dbReference type="InterPro" id="IPR056510">
    <property type="entry name" value="WapI"/>
</dbReference>
<dbReference type="HOGENOM" id="CLU_1894293_0_0_4"/>
<sequence length="134" mass="14945">MQLRTSTFRVELKALRRADDEDWARVRVEVQAGGFKGDFEAWLQVGDLDNFSKQLGALYENVGQAGIARLACAERGIVLSLSMETMGGIDGQYEFFDESTSAVLSGGFKIDQSYIPEWRNCVESFASALRQHVL</sequence>
<dbReference type="KEGG" id="pna:Pnap_2722"/>
<keyword evidence="2" id="KW-1185">Reference proteome</keyword>
<dbReference type="AlphaFoldDB" id="A1VQU6"/>
<accession>A1VQU6</accession>
<name>A1VQU6_POLNA</name>
<proteinExistence type="predicted"/>
<reference evidence="2" key="1">
    <citation type="journal article" date="2009" name="Environ. Microbiol.">
        <title>The genome of Polaromonas naphthalenivorans strain CJ2, isolated from coal tar-contaminated sediment, reveals physiological and metabolic versatility and evolution through extensive horizontal gene transfer.</title>
        <authorList>
            <person name="Yagi J.M."/>
            <person name="Sims D."/>
            <person name="Brettin T."/>
            <person name="Bruce D."/>
            <person name="Madsen E.L."/>
        </authorList>
    </citation>
    <scope>NUCLEOTIDE SEQUENCE [LARGE SCALE GENOMIC DNA]</scope>
    <source>
        <strain evidence="2">CJ2</strain>
    </source>
</reference>
<dbReference type="OrthoDB" id="7066782at2"/>
<dbReference type="RefSeq" id="WP_011802101.1">
    <property type="nucleotide sequence ID" value="NC_008781.1"/>
</dbReference>
<protein>
    <submittedName>
        <fullName evidence="1">Uncharacterized protein</fullName>
    </submittedName>
</protein>
<dbReference type="Proteomes" id="UP000000644">
    <property type="component" value="Chromosome"/>
</dbReference>